<dbReference type="EMBL" id="JASJOT010000033">
    <property type="protein sequence ID" value="MDJ1497491.1"/>
    <property type="molecule type" value="Genomic_DNA"/>
</dbReference>
<feature type="domain" description="PAC" evidence="9">
    <location>
        <begin position="89"/>
        <end position="142"/>
    </location>
</feature>
<keyword evidence="4" id="KW-0808">Transferase</keyword>
<sequence length="1063" mass="121089">MSKNLFEQRLSEWEDWSDVAFQLGGIGRWELDLSQYTVYWDDRCRELYGFPSEKAPAYNDLLEYIYPEDRVKVEQAVNQSLTFSDYSPYNIRFRTIGVQDKKIRWIHCKGKTYFNPEGNPYRFVGTAQDITELIESQTQVATSERLAGLALEGANAGWFTIRLADNYMEYSKALVKIMTGTEQPANRNLLIEHLHPDDTSLRDKAYQEVTESEKLRYEARFIWDDGSIHWVRVIGAYQYDSKNTPFFFAGIVQDITSEVLARRELQVSEERFRSIVEQAPMGLGLLKGSDMIIEVGNQRMFDLWGKDNSIIGMKLMAALPELEGQGFWELLQNVYHTGEPFLGKGTLAKLQRKGKLEDAYFDFAYSPLRTATDSVSGIMVLANEVTAQVLAQQGLKASEAKFRSLIEEAPFATALYRTEELLIDIANPVMIELWGKDQQVIGLPLAEALPELQSQPFLEILAEVYKTGNAYHATQTRVDLVRDGKLGSYYFNFTYKPLRDEKGEIYAILNMAVEVTSEVLYQIKLEESELFARSIIYNSPVAKLVLTGEDMNVQTVNEKMMQMLGKDDSIIGKPFREALPELRSTQLMDRLSSVYTSGKTYYQPEEKLELIRYRQPYTGYYNYIYKSLANTKGEIYGVIVTATEVTEQVLARKKVEEAEAMMRGAIEMAELATWTYDPVTNRATYSDRLREWFGILPGEENLDDIYPILSQEDQERISAAMIWALNPESEGVYNEEYEITNRTNGQKYIIHAQARTLFDKQGKPVKMVGTAQDVTRQRQLQLELERLVQLRTEELAATNEELAATNEELATTNEELIETNTLLIHSNQQLEQFAFVASHDLQEPLRKIQSFSDLLKTKYSDTVGDALPFLERIQVAAKRMSILIKDLLSFSRLSFDQQTTTVISLNDVLQTVQTELELRISETSAQIASDSLPDITGDRSQLEQLFFNLISNSLKFIKPSIQPQIRIQYQLVSYEQLPSGIKPAHKAKNYHTISLADNGIGFEEEYSERIFQMFQRLHAKTEFEGTGIGLAICAKVVINHGGAITASGKPGQGAVFTIYLPEV</sequence>
<dbReference type="SUPFAM" id="SSF47384">
    <property type="entry name" value="Homodimeric domain of signal transducing histidine kinase"/>
    <property type="match status" value="1"/>
</dbReference>
<comment type="caution">
    <text evidence="10">The sequence shown here is derived from an EMBL/GenBank/DDBJ whole genome shotgun (WGS) entry which is preliminary data.</text>
</comment>
<proteinExistence type="predicted"/>
<dbReference type="SMART" id="SM00388">
    <property type="entry name" value="HisKA"/>
    <property type="match status" value="1"/>
</dbReference>
<evidence type="ECO:0000259" key="8">
    <source>
        <dbReference type="PROSITE" id="PS50112"/>
    </source>
</evidence>
<keyword evidence="5" id="KW-0418">Kinase</keyword>
<keyword evidence="3" id="KW-0597">Phosphoprotein</keyword>
<evidence type="ECO:0000313" key="10">
    <source>
        <dbReference type="EMBL" id="MDJ1497491.1"/>
    </source>
</evidence>
<dbReference type="RefSeq" id="WP_314003101.1">
    <property type="nucleotide sequence ID" value="NZ_JASJOT010000033.1"/>
</dbReference>
<dbReference type="Gene3D" id="2.10.70.100">
    <property type="match status" value="2"/>
</dbReference>
<dbReference type="PROSITE" id="PS50109">
    <property type="entry name" value="HIS_KIN"/>
    <property type="match status" value="1"/>
</dbReference>
<dbReference type="InterPro" id="IPR003661">
    <property type="entry name" value="HisK_dim/P_dom"/>
</dbReference>
<gene>
    <name evidence="10" type="ORF">QNI19_31420</name>
</gene>
<dbReference type="Gene3D" id="1.10.287.130">
    <property type="match status" value="1"/>
</dbReference>
<evidence type="ECO:0000256" key="2">
    <source>
        <dbReference type="ARBA" id="ARBA00012438"/>
    </source>
</evidence>
<feature type="domain" description="PAC" evidence="9">
    <location>
        <begin position="215"/>
        <end position="267"/>
    </location>
</feature>
<feature type="coiled-coil region" evidence="6">
    <location>
        <begin position="788"/>
        <end position="819"/>
    </location>
</feature>
<dbReference type="CDD" id="cd00082">
    <property type="entry name" value="HisKA"/>
    <property type="match status" value="1"/>
</dbReference>
<dbReference type="InterPro" id="IPR035965">
    <property type="entry name" value="PAS-like_dom_sf"/>
</dbReference>
<dbReference type="SMART" id="SM00091">
    <property type="entry name" value="PAS"/>
    <property type="match status" value="6"/>
</dbReference>
<dbReference type="SUPFAM" id="SSF55785">
    <property type="entry name" value="PYP-like sensor domain (PAS domain)"/>
    <property type="match status" value="6"/>
</dbReference>
<dbReference type="CDD" id="cd00130">
    <property type="entry name" value="PAS"/>
    <property type="match status" value="2"/>
</dbReference>
<evidence type="ECO:0000256" key="1">
    <source>
        <dbReference type="ARBA" id="ARBA00000085"/>
    </source>
</evidence>
<dbReference type="InterPro" id="IPR013656">
    <property type="entry name" value="PAS_4"/>
</dbReference>
<evidence type="ECO:0000256" key="4">
    <source>
        <dbReference type="ARBA" id="ARBA00022679"/>
    </source>
</evidence>
<feature type="domain" description="PAS" evidence="8">
    <location>
        <begin position="31"/>
        <end position="84"/>
    </location>
</feature>
<dbReference type="Pfam" id="PF08447">
    <property type="entry name" value="PAS_3"/>
    <property type="match status" value="3"/>
</dbReference>
<dbReference type="Gene3D" id="3.30.565.10">
    <property type="entry name" value="Histidine kinase-like ATPase, C-terminal domain"/>
    <property type="match status" value="1"/>
</dbReference>
<dbReference type="Gene3D" id="3.30.450.20">
    <property type="entry name" value="PAS domain"/>
    <property type="match status" value="6"/>
</dbReference>
<dbReference type="EC" id="2.7.13.3" evidence="2"/>
<dbReference type="Pfam" id="PF00512">
    <property type="entry name" value="HisKA"/>
    <property type="match status" value="1"/>
</dbReference>
<dbReference type="Pfam" id="PF02518">
    <property type="entry name" value="HATPase_c"/>
    <property type="match status" value="1"/>
</dbReference>
<dbReference type="InterPro" id="IPR036890">
    <property type="entry name" value="HATPase_C_sf"/>
</dbReference>
<evidence type="ECO:0000256" key="6">
    <source>
        <dbReference type="SAM" id="Coils"/>
    </source>
</evidence>
<feature type="domain" description="PAC" evidence="9">
    <location>
        <begin position="733"/>
        <end position="786"/>
    </location>
</feature>
<evidence type="ECO:0000259" key="9">
    <source>
        <dbReference type="PROSITE" id="PS50113"/>
    </source>
</evidence>
<dbReference type="Pfam" id="PF08448">
    <property type="entry name" value="PAS_4"/>
    <property type="match status" value="2"/>
</dbReference>
<dbReference type="InterPro" id="IPR000014">
    <property type="entry name" value="PAS"/>
</dbReference>
<feature type="domain" description="Histidine kinase" evidence="7">
    <location>
        <begin position="836"/>
        <end position="1063"/>
    </location>
</feature>
<dbReference type="NCBIfam" id="TIGR00229">
    <property type="entry name" value="sensory_box"/>
    <property type="match status" value="1"/>
</dbReference>
<dbReference type="InterPro" id="IPR001610">
    <property type="entry name" value="PAC"/>
</dbReference>
<name>A0ABT7CUP6_9BACT</name>
<dbReference type="SUPFAM" id="SSF55874">
    <property type="entry name" value="ATPase domain of HSP90 chaperone/DNA topoisomerase II/histidine kinase"/>
    <property type="match status" value="1"/>
</dbReference>
<dbReference type="PROSITE" id="PS50112">
    <property type="entry name" value="PAS"/>
    <property type="match status" value="1"/>
</dbReference>
<dbReference type="InterPro" id="IPR003594">
    <property type="entry name" value="HATPase_dom"/>
</dbReference>
<protein>
    <recommendedName>
        <fullName evidence="2">histidine kinase</fullName>
        <ecNumber evidence="2">2.7.13.3</ecNumber>
    </recommendedName>
</protein>
<organism evidence="10 11">
    <name type="scientific">Xanthocytophaga flava</name>
    <dbReference type="NCBI Taxonomy" id="3048013"/>
    <lineage>
        <taxon>Bacteria</taxon>
        <taxon>Pseudomonadati</taxon>
        <taxon>Bacteroidota</taxon>
        <taxon>Cytophagia</taxon>
        <taxon>Cytophagales</taxon>
        <taxon>Rhodocytophagaceae</taxon>
        <taxon>Xanthocytophaga</taxon>
    </lineage>
</organism>
<accession>A0ABT7CUP6</accession>
<reference evidence="10 11" key="1">
    <citation type="submission" date="2023-05" db="EMBL/GenBank/DDBJ databases">
        <authorList>
            <person name="Zhang X."/>
        </authorList>
    </citation>
    <scope>NUCLEOTIDE SEQUENCE [LARGE SCALE GENOMIC DNA]</scope>
    <source>
        <strain evidence="10 11">DM2B3-1</strain>
    </source>
</reference>
<dbReference type="PANTHER" id="PTHR43304:SF1">
    <property type="entry name" value="PAC DOMAIN-CONTAINING PROTEIN"/>
    <property type="match status" value="1"/>
</dbReference>
<dbReference type="InterPro" id="IPR000700">
    <property type="entry name" value="PAS-assoc_C"/>
</dbReference>
<evidence type="ECO:0000256" key="5">
    <source>
        <dbReference type="ARBA" id="ARBA00022777"/>
    </source>
</evidence>
<evidence type="ECO:0000313" key="11">
    <source>
        <dbReference type="Proteomes" id="UP001228581"/>
    </source>
</evidence>
<dbReference type="PANTHER" id="PTHR43304">
    <property type="entry name" value="PHYTOCHROME-LIKE PROTEIN CPH1"/>
    <property type="match status" value="1"/>
</dbReference>
<dbReference type="PROSITE" id="PS50113">
    <property type="entry name" value="PAC"/>
    <property type="match status" value="4"/>
</dbReference>
<dbReference type="SMART" id="SM00387">
    <property type="entry name" value="HATPase_c"/>
    <property type="match status" value="1"/>
</dbReference>
<dbReference type="InterPro" id="IPR005467">
    <property type="entry name" value="His_kinase_dom"/>
</dbReference>
<evidence type="ECO:0000259" key="7">
    <source>
        <dbReference type="PROSITE" id="PS50109"/>
    </source>
</evidence>
<dbReference type="Proteomes" id="UP001228581">
    <property type="component" value="Unassembled WGS sequence"/>
</dbReference>
<keyword evidence="11" id="KW-1185">Reference proteome</keyword>
<dbReference type="InterPro" id="IPR052162">
    <property type="entry name" value="Sensor_kinase/Photoreceptor"/>
</dbReference>
<keyword evidence="6" id="KW-0175">Coiled coil</keyword>
<dbReference type="InterPro" id="IPR004358">
    <property type="entry name" value="Sig_transdc_His_kin-like_C"/>
</dbReference>
<dbReference type="InterPro" id="IPR013655">
    <property type="entry name" value="PAS_fold_3"/>
</dbReference>
<dbReference type="InterPro" id="IPR036097">
    <property type="entry name" value="HisK_dim/P_sf"/>
</dbReference>
<comment type="catalytic activity">
    <reaction evidence="1">
        <text>ATP + protein L-histidine = ADP + protein N-phospho-L-histidine.</text>
        <dbReference type="EC" id="2.7.13.3"/>
    </reaction>
</comment>
<evidence type="ECO:0000256" key="3">
    <source>
        <dbReference type="ARBA" id="ARBA00022553"/>
    </source>
</evidence>
<feature type="domain" description="PAC" evidence="9">
    <location>
        <begin position="472"/>
        <end position="527"/>
    </location>
</feature>
<dbReference type="PRINTS" id="PR00344">
    <property type="entry name" value="BCTRLSENSOR"/>
</dbReference>
<dbReference type="SMART" id="SM00086">
    <property type="entry name" value="PAC"/>
    <property type="match status" value="4"/>
</dbReference>